<evidence type="ECO:0000256" key="4">
    <source>
        <dbReference type="ARBA" id="ARBA00023125"/>
    </source>
</evidence>
<dbReference type="InterPro" id="IPR048268">
    <property type="entry name" value="Arginosuc_syn_C"/>
</dbReference>
<dbReference type="InterPro" id="IPR016177">
    <property type="entry name" value="DNA-bd_dom_sf"/>
</dbReference>
<organism evidence="10 11">
    <name type="scientific">Camellia sinensis var. sinensis</name>
    <name type="common">China tea</name>
    <dbReference type="NCBI Taxonomy" id="542762"/>
    <lineage>
        <taxon>Eukaryota</taxon>
        <taxon>Viridiplantae</taxon>
        <taxon>Streptophyta</taxon>
        <taxon>Embryophyta</taxon>
        <taxon>Tracheophyta</taxon>
        <taxon>Spermatophyta</taxon>
        <taxon>Magnoliopsida</taxon>
        <taxon>eudicotyledons</taxon>
        <taxon>Gunneridae</taxon>
        <taxon>Pentapetalae</taxon>
        <taxon>asterids</taxon>
        <taxon>Ericales</taxon>
        <taxon>Theaceae</taxon>
        <taxon>Camellia</taxon>
    </lineage>
</organism>
<dbReference type="SUPFAM" id="SSF54171">
    <property type="entry name" value="DNA-binding domain"/>
    <property type="match status" value="1"/>
</dbReference>
<dbReference type="GO" id="GO:0004055">
    <property type="term" value="F:argininosuccinate synthase activity"/>
    <property type="evidence" value="ECO:0007669"/>
    <property type="project" value="InterPro"/>
</dbReference>
<dbReference type="Proteomes" id="UP000306102">
    <property type="component" value="Unassembled WGS sequence"/>
</dbReference>
<dbReference type="UniPathway" id="UPA00068">
    <property type="reaction ID" value="UER00113"/>
</dbReference>
<dbReference type="SUPFAM" id="SSF69864">
    <property type="entry name" value="Argininosuccinate synthetase, C-terminal domain"/>
    <property type="match status" value="1"/>
</dbReference>
<evidence type="ECO:0000313" key="10">
    <source>
        <dbReference type="EMBL" id="THG04063.1"/>
    </source>
</evidence>
<dbReference type="GO" id="GO:0005634">
    <property type="term" value="C:nucleus"/>
    <property type="evidence" value="ECO:0007669"/>
    <property type="project" value="UniProtKB-SubCell"/>
</dbReference>
<feature type="region of interest" description="Disordered" evidence="7">
    <location>
        <begin position="309"/>
        <end position="345"/>
    </location>
</feature>
<gene>
    <name evidence="10" type="ORF">TEA_022018</name>
</gene>
<keyword evidence="3" id="KW-0805">Transcription regulation</keyword>
<sequence>MPELENLASGEQVVQLPLGGVVACWLSMRSHVHVLVWKTLLFHQIEQQQWRIDLSRVSSAVLVSLIMYGKSNWHWMWIIGNIILAQNHDSLQLRFAGDLLMELGAGVELATTAVPHLFLPLACATNLAKVQPFSNVGAVTSTSTRTPIYKAFPKGENIGDAAAKGECVGNVADLVCFSNFHYNFQKLVFAPGQLRTYFDGCYSDYILEDPAKEPNKDMYMMTIGPEDAPNQPEYVQIGMVLGLPVSVNGKEFSPAYLLSELNEIGGHIIFFLFKNLTMMSFIDCMVDPRTCINVTPCIVQLGKTISKVSPGSSNASGSSSSKEQHNQQYPVPEVKRRKRHRRKHFENQEPCLMSGVYFKNMKWQAAIKVDKKQIHLGTVGSQEAAARLYDSRELYLHAAGIFADMREAIGVTLFVLCSNIRLHTSFSDHHSDGGDDFKIEERSWDQFLTERASELVTNIWNVSQSDKMEISTDKVLTMG</sequence>
<dbReference type="AlphaFoldDB" id="A0A4S4DM60"/>
<protein>
    <submittedName>
        <fullName evidence="10">Uncharacterized protein</fullName>
    </submittedName>
</protein>
<comment type="subcellular location">
    <subcellularLocation>
        <location evidence="1">Nucleus</location>
    </subcellularLocation>
</comment>
<evidence type="ECO:0000256" key="6">
    <source>
        <dbReference type="ARBA" id="ARBA00023242"/>
    </source>
</evidence>
<keyword evidence="11" id="KW-1185">Reference proteome</keyword>
<dbReference type="GO" id="GO:0003677">
    <property type="term" value="F:DNA binding"/>
    <property type="evidence" value="ECO:0007669"/>
    <property type="project" value="UniProtKB-KW"/>
</dbReference>
<evidence type="ECO:0000259" key="9">
    <source>
        <dbReference type="Pfam" id="PF20979"/>
    </source>
</evidence>
<keyword evidence="5" id="KW-0804">Transcription</keyword>
<dbReference type="EMBL" id="SDRB02010817">
    <property type="protein sequence ID" value="THG04063.1"/>
    <property type="molecule type" value="Genomic_DNA"/>
</dbReference>
<comment type="similarity">
    <text evidence="2">Belongs to the RUS1 family.</text>
</comment>
<reference evidence="10 11" key="1">
    <citation type="journal article" date="2018" name="Proc. Natl. Acad. Sci. U.S.A.">
        <title>Draft genome sequence of Camellia sinensis var. sinensis provides insights into the evolution of the tea genome and tea quality.</title>
        <authorList>
            <person name="Wei C."/>
            <person name="Yang H."/>
            <person name="Wang S."/>
            <person name="Zhao J."/>
            <person name="Liu C."/>
            <person name="Gao L."/>
            <person name="Xia E."/>
            <person name="Lu Y."/>
            <person name="Tai Y."/>
            <person name="She G."/>
            <person name="Sun J."/>
            <person name="Cao H."/>
            <person name="Tong W."/>
            <person name="Gao Q."/>
            <person name="Li Y."/>
            <person name="Deng W."/>
            <person name="Jiang X."/>
            <person name="Wang W."/>
            <person name="Chen Q."/>
            <person name="Zhang S."/>
            <person name="Li H."/>
            <person name="Wu J."/>
            <person name="Wang P."/>
            <person name="Li P."/>
            <person name="Shi C."/>
            <person name="Zheng F."/>
            <person name="Jian J."/>
            <person name="Huang B."/>
            <person name="Shan D."/>
            <person name="Shi M."/>
            <person name="Fang C."/>
            <person name="Yue Y."/>
            <person name="Li F."/>
            <person name="Li D."/>
            <person name="Wei S."/>
            <person name="Han B."/>
            <person name="Jiang C."/>
            <person name="Yin Y."/>
            <person name="Xia T."/>
            <person name="Zhang Z."/>
            <person name="Bennetzen J.L."/>
            <person name="Zhao S."/>
            <person name="Wan X."/>
        </authorList>
    </citation>
    <scope>NUCLEOTIDE SEQUENCE [LARGE SCALE GENOMIC DNA]</scope>
    <source>
        <strain evidence="11">cv. Shuchazao</strain>
        <tissue evidence="10">Leaf</tissue>
    </source>
</reference>
<evidence type="ECO:0000256" key="7">
    <source>
        <dbReference type="SAM" id="MobiDB-lite"/>
    </source>
</evidence>
<feature type="domain" description="Arginosuccinate synthase C-terminal" evidence="9">
    <location>
        <begin position="206"/>
        <end position="266"/>
    </location>
</feature>
<evidence type="ECO:0000256" key="1">
    <source>
        <dbReference type="ARBA" id="ARBA00004123"/>
    </source>
</evidence>
<feature type="compositionally biased region" description="Basic residues" evidence="7">
    <location>
        <begin position="335"/>
        <end position="344"/>
    </location>
</feature>
<evidence type="ECO:0000256" key="5">
    <source>
        <dbReference type="ARBA" id="ARBA00023163"/>
    </source>
</evidence>
<dbReference type="PANTHER" id="PTHR12770:SF20">
    <property type="entry name" value="PROTEIN ROOT UVB SENSITIVE 6"/>
    <property type="match status" value="1"/>
</dbReference>
<evidence type="ECO:0000256" key="2">
    <source>
        <dbReference type="ARBA" id="ARBA00007558"/>
    </source>
</evidence>
<keyword evidence="6" id="KW-0539">Nucleus</keyword>
<proteinExistence type="inferred from homology"/>
<dbReference type="Pfam" id="PF20979">
    <property type="entry name" value="Arginosuc_syn_C"/>
    <property type="match status" value="1"/>
</dbReference>
<evidence type="ECO:0000313" key="11">
    <source>
        <dbReference type="Proteomes" id="UP000306102"/>
    </source>
</evidence>
<comment type="caution">
    <text evidence="10">The sequence shown here is derived from an EMBL/GenBank/DDBJ whole genome shotgun (WGS) entry which is preliminary data.</text>
</comment>
<keyword evidence="4" id="KW-0238">DNA-binding</keyword>
<dbReference type="PANTHER" id="PTHR12770">
    <property type="entry name" value="RUS1 FAMILY PROTEIN C16ORF58"/>
    <property type="match status" value="1"/>
</dbReference>
<name>A0A4S4DM60_CAMSN</name>
<feature type="domain" description="Protein root UVB sensitive/RUS" evidence="8">
    <location>
        <begin position="88"/>
        <end position="176"/>
    </location>
</feature>
<dbReference type="GO" id="GO:0003700">
    <property type="term" value="F:DNA-binding transcription factor activity"/>
    <property type="evidence" value="ECO:0007669"/>
    <property type="project" value="InterPro"/>
</dbReference>
<dbReference type="GO" id="GO:0006526">
    <property type="term" value="P:L-arginine biosynthetic process"/>
    <property type="evidence" value="ECO:0007669"/>
    <property type="project" value="UniProtKB-UniPathway"/>
</dbReference>
<dbReference type="InterPro" id="IPR024074">
    <property type="entry name" value="AS_cat/multimer_dom_body"/>
</dbReference>
<dbReference type="InterPro" id="IPR006968">
    <property type="entry name" value="RUS_fam"/>
</dbReference>
<dbReference type="InterPro" id="IPR054549">
    <property type="entry name" value="UVB_sens_RUS_dom"/>
</dbReference>
<dbReference type="InterPro" id="IPR036955">
    <property type="entry name" value="AP2/ERF_dom_sf"/>
</dbReference>
<evidence type="ECO:0000259" key="8">
    <source>
        <dbReference type="Pfam" id="PF04884"/>
    </source>
</evidence>
<dbReference type="Pfam" id="PF04884">
    <property type="entry name" value="UVB_sens_prot"/>
    <property type="match status" value="1"/>
</dbReference>
<dbReference type="Gene3D" id="3.90.1260.10">
    <property type="entry name" value="Argininosuccinate synthetase, chain A, domain 2"/>
    <property type="match status" value="1"/>
</dbReference>
<dbReference type="Gene3D" id="3.30.730.10">
    <property type="entry name" value="AP2/ERF domain"/>
    <property type="match status" value="1"/>
</dbReference>
<feature type="compositionally biased region" description="Low complexity" evidence="7">
    <location>
        <begin position="309"/>
        <end position="321"/>
    </location>
</feature>
<evidence type="ECO:0000256" key="3">
    <source>
        <dbReference type="ARBA" id="ARBA00023015"/>
    </source>
</evidence>
<accession>A0A4S4DM60</accession>